<sequence length="270" mass="27920">MHFFTVTALLASLATPTVYAAATTKSFVACSTGYGPKSTSSLKTVSKILTLPLTATRITVVIPKATVTPKTTVTSTSTATSTSSTTLTLPQSTSVFTETLTNSFFETKSETVTVFTTSTTLTTTTDTGGTTTVAASAGFVSIESSIPNSQKKRRAIAGKPVDARAEMGLVDRAAPKKYHLKFLPGGGVTVSPAFYPTAVGCGGFVAVITTKLITKTAAKTKTLTAPQPTSYVTSTSTEVTTATITPIVASTTVTEIASVRTKAPPPMQTY</sequence>
<proteinExistence type="predicted"/>
<accession>A0A6A5RE78</accession>
<gene>
    <name evidence="2" type="ORF">M421DRAFT_238222</name>
</gene>
<evidence type="ECO:0000313" key="2">
    <source>
        <dbReference type="EMBL" id="KAF1925528.1"/>
    </source>
</evidence>
<reference evidence="2" key="1">
    <citation type="journal article" date="2020" name="Stud. Mycol.">
        <title>101 Dothideomycetes genomes: a test case for predicting lifestyles and emergence of pathogens.</title>
        <authorList>
            <person name="Haridas S."/>
            <person name="Albert R."/>
            <person name="Binder M."/>
            <person name="Bloem J."/>
            <person name="Labutti K."/>
            <person name="Salamov A."/>
            <person name="Andreopoulos B."/>
            <person name="Baker S."/>
            <person name="Barry K."/>
            <person name="Bills G."/>
            <person name="Bluhm B."/>
            <person name="Cannon C."/>
            <person name="Castanera R."/>
            <person name="Culley D."/>
            <person name="Daum C."/>
            <person name="Ezra D."/>
            <person name="Gonzalez J."/>
            <person name="Henrissat B."/>
            <person name="Kuo A."/>
            <person name="Liang C."/>
            <person name="Lipzen A."/>
            <person name="Lutzoni F."/>
            <person name="Magnuson J."/>
            <person name="Mondo S."/>
            <person name="Nolan M."/>
            <person name="Ohm R."/>
            <person name="Pangilinan J."/>
            <person name="Park H.-J."/>
            <person name="Ramirez L."/>
            <person name="Alfaro M."/>
            <person name="Sun H."/>
            <person name="Tritt A."/>
            <person name="Yoshinaga Y."/>
            <person name="Zwiers L.-H."/>
            <person name="Turgeon B."/>
            <person name="Goodwin S."/>
            <person name="Spatafora J."/>
            <person name="Crous P."/>
            <person name="Grigoriev I."/>
        </authorList>
    </citation>
    <scope>NUCLEOTIDE SEQUENCE</scope>
    <source>
        <strain evidence="2">CBS 183.55</strain>
    </source>
</reference>
<dbReference type="Proteomes" id="UP000800082">
    <property type="component" value="Unassembled WGS sequence"/>
</dbReference>
<organism evidence="2 3">
    <name type="scientific">Didymella exigua CBS 183.55</name>
    <dbReference type="NCBI Taxonomy" id="1150837"/>
    <lineage>
        <taxon>Eukaryota</taxon>
        <taxon>Fungi</taxon>
        <taxon>Dikarya</taxon>
        <taxon>Ascomycota</taxon>
        <taxon>Pezizomycotina</taxon>
        <taxon>Dothideomycetes</taxon>
        <taxon>Pleosporomycetidae</taxon>
        <taxon>Pleosporales</taxon>
        <taxon>Pleosporineae</taxon>
        <taxon>Didymellaceae</taxon>
        <taxon>Didymella</taxon>
    </lineage>
</organism>
<dbReference type="EMBL" id="ML978983">
    <property type="protein sequence ID" value="KAF1925528.1"/>
    <property type="molecule type" value="Genomic_DNA"/>
</dbReference>
<dbReference type="GeneID" id="54346111"/>
<protein>
    <submittedName>
        <fullName evidence="2">Uncharacterized protein</fullName>
    </submittedName>
</protein>
<evidence type="ECO:0000256" key="1">
    <source>
        <dbReference type="SAM" id="SignalP"/>
    </source>
</evidence>
<dbReference type="AlphaFoldDB" id="A0A6A5RE78"/>
<evidence type="ECO:0000313" key="3">
    <source>
        <dbReference type="Proteomes" id="UP000800082"/>
    </source>
</evidence>
<name>A0A6A5RE78_9PLEO</name>
<feature type="signal peptide" evidence="1">
    <location>
        <begin position="1"/>
        <end position="20"/>
    </location>
</feature>
<keyword evidence="1" id="KW-0732">Signal</keyword>
<keyword evidence="3" id="KW-1185">Reference proteome</keyword>
<feature type="chain" id="PRO_5025550645" evidence="1">
    <location>
        <begin position="21"/>
        <end position="270"/>
    </location>
</feature>
<dbReference type="RefSeq" id="XP_033445780.1">
    <property type="nucleotide sequence ID" value="XM_033588464.1"/>
</dbReference>